<dbReference type="AlphaFoldDB" id="A0A8X6X4U6"/>
<comment type="caution">
    <text evidence="2">The sequence shown here is derived from an EMBL/GenBank/DDBJ whole genome shotgun (WGS) entry which is preliminary data.</text>
</comment>
<accession>A0A8X6X4U6</accession>
<evidence type="ECO:0000313" key="2">
    <source>
        <dbReference type="EMBL" id="GFY46197.1"/>
    </source>
</evidence>
<keyword evidence="3" id="KW-1185">Reference proteome</keyword>
<feature type="region of interest" description="Disordered" evidence="1">
    <location>
        <begin position="1"/>
        <end position="55"/>
    </location>
</feature>
<organism evidence="2 3">
    <name type="scientific">Trichonephila inaurata madagascariensis</name>
    <dbReference type="NCBI Taxonomy" id="2747483"/>
    <lineage>
        <taxon>Eukaryota</taxon>
        <taxon>Metazoa</taxon>
        <taxon>Ecdysozoa</taxon>
        <taxon>Arthropoda</taxon>
        <taxon>Chelicerata</taxon>
        <taxon>Arachnida</taxon>
        <taxon>Araneae</taxon>
        <taxon>Araneomorphae</taxon>
        <taxon>Entelegynae</taxon>
        <taxon>Araneoidea</taxon>
        <taxon>Nephilidae</taxon>
        <taxon>Trichonephila</taxon>
        <taxon>Trichonephila inaurata</taxon>
    </lineage>
</organism>
<gene>
    <name evidence="2" type="ORF">TNIN_33561</name>
</gene>
<dbReference type="Proteomes" id="UP000886998">
    <property type="component" value="Unassembled WGS sequence"/>
</dbReference>
<evidence type="ECO:0000256" key="1">
    <source>
        <dbReference type="SAM" id="MobiDB-lite"/>
    </source>
</evidence>
<proteinExistence type="predicted"/>
<protein>
    <submittedName>
        <fullName evidence="2">Uncharacterized protein</fullName>
    </submittedName>
</protein>
<name>A0A8X6X4U6_9ARAC</name>
<sequence length="88" mass="9615">MPPVGEKGPGRANPPNWGKKTQGKGPPREQDSPPIRKSFWGESSSQMEAEARPAGRPIGLLQELFKNLTGFTSGAPFAPPPMRMWEET</sequence>
<dbReference type="EMBL" id="BMAV01005269">
    <property type="protein sequence ID" value="GFY46197.1"/>
    <property type="molecule type" value="Genomic_DNA"/>
</dbReference>
<evidence type="ECO:0000313" key="3">
    <source>
        <dbReference type="Proteomes" id="UP000886998"/>
    </source>
</evidence>
<reference evidence="2" key="1">
    <citation type="submission" date="2020-08" db="EMBL/GenBank/DDBJ databases">
        <title>Multicomponent nature underlies the extraordinary mechanical properties of spider dragline silk.</title>
        <authorList>
            <person name="Kono N."/>
            <person name="Nakamura H."/>
            <person name="Mori M."/>
            <person name="Yoshida Y."/>
            <person name="Ohtoshi R."/>
            <person name="Malay A.D."/>
            <person name="Moran D.A.P."/>
            <person name="Tomita M."/>
            <person name="Numata K."/>
            <person name="Arakawa K."/>
        </authorList>
    </citation>
    <scope>NUCLEOTIDE SEQUENCE</scope>
</reference>